<dbReference type="STRING" id="936435.F8PSV9"/>
<evidence type="ECO:0000313" key="3">
    <source>
        <dbReference type="EMBL" id="EGO00817.1"/>
    </source>
</evidence>
<evidence type="ECO:0000256" key="1">
    <source>
        <dbReference type="SAM" id="MobiDB-lite"/>
    </source>
</evidence>
<dbReference type="OMA" id="SWEYRMW"/>
<dbReference type="AlphaFoldDB" id="F8PSV9"/>
<dbReference type="EMBL" id="GL945478">
    <property type="protein sequence ID" value="EGO00817.1"/>
    <property type="molecule type" value="Genomic_DNA"/>
</dbReference>
<feature type="transmembrane region" description="Helical" evidence="2">
    <location>
        <begin position="6"/>
        <end position="29"/>
    </location>
</feature>
<evidence type="ECO:0000313" key="4">
    <source>
        <dbReference type="Proteomes" id="UP000008063"/>
    </source>
</evidence>
<keyword evidence="4" id="KW-1185">Reference proteome</keyword>
<dbReference type="Proteomes" id="UP000008063">
    <property type="component" value="Unassembled WGS sequence"/>
</dbReference>
<name>F8PSV9_SERL3</name>
<feature type="transmembrane region" description="Helical" evidence="2">
    <location>
        <begin position="266"/>
        <end position="291"/>
    </location>
</feature>
<dbReference type="InParanoid" id="F8PSV9"/>
<accession>F8PSV9</accession>
<sequence>MSNGSPTAFLLWSILSSLFLCFLVFHIWSYDRFNCLKWNSGRQPGAFKRVMTYSYLATLPLLVIFSIAFTIIKYKEGYVIAPHGQIIPKPTEFYDKVNERWILPLYFVFSIAWAFELITHLEELTFWLFLLHQGPKKREWFDSWEFKLWYTGSVVAILGMPLTTLVSRRNLDMCQAWIFLVGSSASTSTTLLFLYVLARFPLFVRRIKDDGAEPDVVIRLVMFYQLNLGRVIFRFLFTLPLFVLALDGVQGNHNVNRNSLVPYKYSLINFLLAMGGIGCFVSSAITLLIFFPRSLTHELGYTAKAQPQEEVIKASSAALDNAPPPSLHHRHTPSSPKAT</sequence>
<reference evidence="4" key="1">
    <citation type="journal article" date="2011" name="Science">
        <title>The plant cell wall-decomposing machinery underlies the functional diversity of forest fungi.</title>
        <authorList>
            <person name="Eastwood D.C."/>
            <person name="Floudas D."/>
            <person name="Binder M."/>
            <person name="Majcherczyk A."/>
            <person name="Schneider P."/>
            <person name="Aerts A."/>
            <person name="Asiegbu F.O."/>
            <person name="Baker S.E."/>
            <person name="Barry K."/>
            <person name="Bendiksby M."/>
            <person name="Blumentritt M."/>
            <person name="Coutinho P.M."/>
            <person name="Cullen D."/>
            <person name="de Vries R.P."/>
            <person name="Gathman A."/>
            <person name="Goodell B."/>
            <person name="Henrissat B."/>
            <person name="Ihrmark K."/>
            <person name="Kauserud H."/>
            <person name="Kohler A."/>
            <person name="LaButti K."/>
            <person name="Lapidus A."/>
            <person name="Lavin J.L."/>
            <person name="Lee Y.-H."/>
            <person name="Lindquist E."/>
            <person name="Lilly W."/>
            <person name="Lucas S."/>
            <person name="Morin E."/>
            <person name="Murat C."/>
            <person name="Oguiza J.A."/>
            <person name="Park J."/>
            <person name="Pisabarro A.G."/>
            <person name="Riley R."/>
            <person name="Rosling A."/>
            <person name="Salamov A."/>
            <person name="Schmidt O."/>
            <person name="Schmutz J."/>
            <person name="Skrede I."/>
            <person name="Stenlid J."/>
            <person name="Wiebenga A."/>
            <person name="Xie X."/>
            <person name="Kuees U."/>
            <person name="Hibbett D.S."/>
            <person name="Hoffmeister D."/>
            <person name="Hoegberg N."/>
            <person name="Martin F."/>
            <person name="Grigoriev I.V."/>
            <person name="Watkinson S.C."/>
        </authorList>
    </citation>
    <scope>NUCLEOTIDE SEQUENCE [LARGE SCALE GENOMIC DNA]</scope>
    <source>
        <strain evidence="4">strain S7.3</strain>
    </source>
</reference>
<dbReference type="OrthoDB" id="2384193at2759"/>
<feature type="non-terminal residue" evidence="3">
    <location>
        <position position="339"/>
    </location>
</feature>
<feature type="transmembrane region" description="Helical" evidence="2">
    <location>
        <begin position="177"/>
        <end position="198"/>
    </location>
</feature>
<dbReference type="HOGENOM" id="CLU_039094_0_0_1"/>
<gene>
    <name evidence="3" type="ORF">SERLA73DRAFT_32684</name>
</gene>
<evidence type="ECO:0000256" key="2">
    <source>
        <dbReference type="SAM" id="Phobius"/>
    </source>
</evidence>
<protein>
    <submittedName>
        <fullName evidence="3">Uncharacterized protein</fullName>
    </submittedName>
</protein>
<feature type="transmembrane region" description="Helical" evidence="2">
    <location>
        <begin position="228"/>
        <end position="246"/>
    </location>
</feature>
<feature type="transmembrane region" description="Helical" evidence="2">
    <location>
        <begin position="50"/>
        <end position="72"/>
    </location>
</feature>
<feature type="transmembrane region" description="Helical" evidence="2">
    <location>
        <begin position="101"/>
        <end position="128"/>
    </location>
</feature>
<keyword evidence="2" id="KW-0812">Transmembrane</keyword>
<keyword evidence="2" id="KW-0472">Membrane</keyword>
<feature type="transmembrane region" description="Helical" evidence="2">
    <location>
        <begin position="148"/>
        <end position="165"/>
    </location>
</feature>
<organism evidence="4">
    <name type="scientific">Serpula lacrymans var. lacrymans (strain S7.3)</name>
    <name type="common">Dry rot fungus</name>
    <dbReference type="NCBI Taxonomy" id="936435"/>
    <lineage>
        <taxon>Eukaryota</taxon>
        <taxon>Fungi</taxon>
        <taxon>Dikarya</taxon>
        <taxon>Basidiomycota</taxon>
        <taxon>Agaricomycotina</taxon>
        <taxon>Agaricomycetes</taxon>
        <taxon>Agaricomycetidae</taxon>
        <taxon>Boletales</taxon>
        <taxon>Coniophorineae</taxon>
        <taxon>Serpulaceae</taxon>
        <taxon>Serpula</taxon>
    </lineage>
</organism>
<keyword evidence="2" id="KW-1133">Transmembrane helix</keyword>
<proteinExistence type="predicted"/>
<feature type="region of interest" description="Disordered" evidence="1">
    <location>
        <begin position="319"/>
        <end position="339"/>
    </location>
</feature>